<reference evidence="2 3" key="1">
    <citation type="submission" date="2020-06" db="EMBL/GenBank/DDBJ databases">
        <authorList>
            <person name="Li R."/>
            <person name="Bekaert M."/>
        </authorList>
    </citation>
    <scope>NUCLEOTIDE SEQUENCE [LARGE SCALE GENOMIC DNA]</scope>
    <source>
        <strain evidence="3">wild</strain>
    </source>
</reference>
<gene>
    <name evidence="2" type="ORF">MCOR_58294</name>
</gene>
<feature type="compositionally biased region" description="Polar residues" evidence="1">
    <location>
        <begin position="253"/>
        <end position="269"/>
    </location>
</feature>
<keyword evidence="3" id="KW-1185">Reference proteome</keyword>
<protein>
    <submittedName>
        <fullName evidence="2">Uncharacterized protein</fullName>
    </submittedName>
</protein>
<feature type="region of interest" description="Disordered" evidence="1">
    <location>
        <begin position="1"/>
        <end position="57"/>
    </location>
</feature>
<dbReference type="AlphaFoldDB" id="A0A6J8F0Z0"/>
<dbReference type="Proteomes" id="UP000507470">
    <property type="component" value="Unassembled WGS sequence"/>
</dbReference>
<feature type="compositionally biased region" description="Polar residues" evidence="1">
    <location>
        <begin position="43"/>
        <end position="57"/>
    </location>
</feature>
<evidence type="ECO:0000313" key="2">
    <source>
        <dbReference type="EMBL" id="CAC5426599.1"/>
    </source>
</evidence>
<dbReference type="EMBL" id="CACVKT020010437">
    <property type="protein sequence ID" value="CAC5426599.1"/>
    <property type="molecule type" value="Genomic_DNA"/>
</dbReference>
<feature type="compositionally biased region" description="Polar residues" evidence="1">
    <location>
        <begin position="210"/>
        <end position="224"/>
    </location>
</feature>
<proteinExistence type="predicted"/>
<feature type="region of interest" description="Disordered" evidence="1">
    <location>
        <begin position="253"/>
        <end position="279"/>
    </location>
</feature>
<evidence type="ECO:0000256" key="1">
    <source>
        <dbReference type="SAM" id="MobiDB-lite"/>
    </source>
</evidence>
<sequence>MAEKNDHISNRKELLDHDGGKQENSSNKEKKGKTQERYESGPAENQSQEQSKNDSQNEILENRSQEGEDETNVNENCSEICEERNEVHSSELPVDCLPVVKGKEKCHDNALSMSIDIKKMKNHKKFICIDVNSYHKTKLVAISKFEIDLDFLNQILRSLYKSDAIKNFTFENSLMHLKTFSFRSILCIHVYNVSELSESESDSENENESYSGPQGNNQGENQESVEPENREDNQLAAINRNFIELDCTSNSNEVRQQTAATGQAASNIHPSAAENDIPNSPDIIRNLRCNTSSASNRNVVIDLIHVPASSQRIVQENVIDLRQVPVSSQRIVQAMEEIPNIISSPTDDNFNVQNTSGSVTINSDLPFESQHLFEEDAFRPGNTTIPIVEPVHCQPSDGGPSEMCIGSIPRLSTHNRPISRALSQNHNTFEGLPVLLQILPVNSLFYNTCTIDTPLMIIFYQMLTNRNLRQLFSNSIFGIFRTELPFMLSLFVRRDYDDVRRAWGEIIGHSERRNFYGSDASLMHPFSSLLLCQYRFYCSNLDCPINERRFDMPGMILPCLPAGAYLDTTTFQQLIDNFTSQLEYPCNERLVQTISESREENARYTYVPCRGHLLVTRAVRDIPEQPPMIMINMGWLGIRGRNIRNLNGTVQIGAYHYYIGGLTFAANNHFTGRIVLPHQDMYRTLLFCNGEGIQVLDDNEEHPDYLDSLLSLVFLFRII</sequence>
<name>A0A6J8F0Z0_MYTCO</name>
<organism evidence="2 3">
    <name type="scientific">Mytilus coruscus</name>
    <name type="common">Sea mussel</name>
    <dbReference type="NCBI Taxonomy" id="42192"/>
    <lineage>
        <taxon>Eukaryota</taxon>
        <taxon>Metazoa</taxon>
        <taxon>Spiralia</taxon>
        <taxon>Lophotrochozoa</taxon>
        <taxon>Mollusca</taxon>
        <taxon>Bivalvia</taxon>
        <taxon>Autobranchia</taxon>
        <taxon>Pteriomorphia</taxon>
        <taxon>Mytilida</taxon>
        <taxon>Mytiloidea</taxon>
        <taxon>Mytilidae</taxon>
        <taxon>Mytilinae</taxon>
        <taxon>Mytilus</taxon>
    </lineage>
</organism>
<evidence type="ECO:0000313" key="3">
    <source>
        <dbReference type="Proteomes" id="UP000507470"/>
    </source>
</evidence>
<accession>A0A6J8F0Z0</accession>
<feature type="region of interest" description="Disordered" evidence="1">
    <location>
        <begin position="199"/>
        <end position="230"/>
    </location>
</feature>
<dbReference type="OrthoDB" id="6151690at2759"/>
<feature type="compositionally biased region" description="Basic and acidic residues" evidence="1">
    <location>
        <begin position="1"/>
        <end position="39"/>
    </location>
</feature>